<name>A0AAD7K554_9AGAR</name>
<evidence type="ECO:0000313" key="3">
    <source>
        <dbReference type="Proteomes" id="UP001215598"/>
    </source>
</evidence>
<feature type="region of interest" description="Disordered" evidence="1">
    <location>
        <begin position="42"/>
        <end position="88"/>
    </location>
</feature>
<feature type="compositionally biased region" description="Gly residues" evidence="1">
    <location>
        <begin position="121"/>
        <end position="130"/>
    </location>
</feature>
<keyword evidence="3" id="KW-1185">Reference proteome</keyword>
<feature type="region of interest" description="Disordered" evidence="1">
    <location>
        <begin position="121"/>
        <end position="150"/>
    </location>
</feature>
<sequence>MTFTSAGDQATTTFKLLISSITRHLVCILSCSFLVVSANQSGGFERRSPVNREDQHDDGYNQQGGYAPGDGGSENQPANKNAQANDDAAAERIISKRYEKRDGYDDGYGYGNNNGGYSSGSYGGGYNGGEHTGENQHHDGAASSQQPQRDRSRILLAISRADRRRGLSVDRANHRDHDHHSGDDHGYLYDDVNGDRHHHIHHGHYHPSRPAPKKKAWSATRTYNSSACRHKRDMCPHWLQRFNATEVSFACSELVMPQTILPRPRSIRPTTTTTATLTVSSTQPHLSQPPRPNAPPPR</sequence>
<feature type="region of interest" description="Disordered" evidence="1">
    <location>
        <begin position="276"/>
        <end position="298"/>
    </location>
</feature>
<dbReference type="EMBL" id="JARKIB010000008">
    <property type="protein sequence ID" value="KAJ7777272.1"/>
    <property type="molecule type" value="Genomic_DNA"/>
</dbReference>
<feature type="compositionally biased region" description="Low complexity" evidence="1">
    <location>
        <begin position="75"/>
        <end position="87"/>
    </location>
</feature>
<reference evidence="2" key="1">
    <citation type="submission" date="2023-03" db="EMBL/GenBank/DDBJ databases">
        <title>Massive genome expansion in bonnet fungi (Mycena s.s.) driven by repeated elements and novel gene families across ecological guilds.</title>
        <authorList>
            <consortium name="Lawrence Berkeley National Laboratory"/>
            <person name="Harder C.B."/>
            <person name="Miyauchi S."/>
            <person name="Viragh M."/>
            <person name="Kuo A."/>
            <person name="Thoen E."/>
            <person name="Andreopoulos B."/>
            <person name="Lu D."/>
            <person name="Skrede I."/>
            <person name="Drula E."/>
            <person name="Henrissat B."/>
            <person name="Morin E."/>
            <person name="Kohler A."/>
            <person name="Barry K."/>
            <person name="LaButti K."/>
            <person name="Morin E."/>
            <person name="Salamov A."/>
            <person name="Lipzen A."/>
            <person name="Mereny Z."/>
            <person name="Hegedus B."/>
            <person name="Baldrian P."/>
            <person name="Stursova M."/>
            <person name="Weitz H."/>
            <person name="Taylor A."/>
            <person name="Grigoriev I.V."/>
            <person name="Nagy L.G."/>
            <person name="Martin F."/>
            <person name="Kauserud H."/>
        </authorList>
    </citation>
    <scope>NUCLEOTIDE SEQUENCE</scope>
    <source>
        <strain evidence="2">CBHHK182m</strain>
    </source>
</reference>
<feature type="compositionally biased region" description="Basic and acidic residues" evidence="1">
    <location>
        <begin position="131"/>
        <end position="140"/>
    </location>
</feature>
<protein>
    <submittedName>
        <fullName evidence="2">Uncharacterized protein</fullName>
    </submittedName>
</protein>
<accession>A0AAD7K554</accession>
<comment type="caution">
    <text evidence="2">The sequence shown here is derived from an EMBL/GenBank/DDBJ whole genome shotgun (WGS) entry which is preliminary data.</text>
</comment>
<feature type="compositionally biased region" description="Pro residues" evidence="1">
    <location>
        <begin position="287"/>
        <end position="298"/>
    </location>
</feature>
<dbReference type="AlphaFoldDB" id="A0AAD7K554"/>
<gene>
    <name evidence="2" type="ORF">B0H16DRAFT_1504900</name>
</gene>
<organism evidence="2 3">
    <name type="scientific">Mycena metata</name>
    <dbReference type="NCBI Taxonomy" id="1033252"/>
    <lineage>
        <taxon>Eukaryota</taxon>
        <taxon>Fungi</taxon>
        <taxon>Dikarya</taxon>
        <taxon>Basidiomycota</taxon>
        <taxon>Agaricomycotina</taxon>
        <taxon>Agaricomycetes</taxon>
        <taxon>Agaricomycetidae</taxon>
        <taxon>Agaricales</taxon>
        <taxon>Marasmiineae</taxon>
        <taxon>Mycenaceae</taxon>
        <taxon>Mycena</taxon>
    </lineage>
</organism>
<feature type="compositionally biased region" description="Basic and acidic residues" evidence="1">
    <location>
        <begin position="44"/>
        <end position="59"/>
    </location>
</feature>
<dbReference type="Proteomes" id="UP001215598">
    <property type="component" value="Unassembled WGS sequence"/>
</dbReference>
<feature type="region of interest" description="Disordered" evidence="1">
    <location>
        <begin position="166"/>
        <end position="186"/>
    </location>
</feature>
<evidence type="ECO:0000256" key="1">
    <source>
        <dbReference type="SAM" id="MobiDB-lite"/>
    </source>
</evidence>
<evidence type="ECO:0000313" key="2">
    <source>
        <dbReference type="EMBL" id="KAJ7777272.1"/>
    </source>
</evidence>
<proteinExistence type="predicted"/>